<evidence type="ECO:0000256" key="3">
    <source>
        <dbReference type="ARBA" id="ARBA00006904"/>
    </source>
</evidence>
<evidence type="ECO:0000313" key="14">
    <source>
        <dbReference type="EMBL" id="PRP93489.1"/>
    </source>
</evidence>
<evidence type="ECO:0000256" key="8">
    <source>
        <dbReference type="ARBA" id="ARBA00023096"/>
    </source>
</evidence>
<feature type="binding site" evidence="12">
    <location>
        <begin position="87"/>
        <end position="88"/>
    </location>
    <ligand>
        <name>pyridoxal 5'-phosphate</name>
        <dbReference type="ChEBI" id="CHEBI:597326"/>
    </ligand>
</feature>
<dbReference type="UniPathway" id="UPA00244">
    <property type="reaction ID" value="UER00311"/>
</dbReference>
<keyword evidence="5 12" id="KW-0028">Amino-acid biosynthesis</keyword>
<sequence length="381" mass="40491">MAASQIFNFSAGPAILPPEVFERAASSVLELRSNAHARDGEGIGLSLLEISHRSKDFDAIHTGAIALVHEVLGIPDSCEVLLLQGGASLQFGMIPLNFAAAGRTACYVDTGSWSANAIKESKVVAETRGHETAVVASSKSSSYDHIPALPASLPEQACYLHVTSNNTIFGTEWESLPEVDTPVIVDASSNIGSRPMGLERATFGYAGAQKNLGPSGVTLVWYQREWVAAQPPQAGVPMILRYKTHADKGGLYNTPNTFGALVLKLMLEWVRDNGGVAGMATRNQAKADALYTLLDSSSLYTPLAKSGSRSRMNVVWRLGGAPSGQEDALTKRFVKEATAAGFSGLQGHRSAGGCRASIYNAFPLAGVTALCEFMQEFERKG</sequence>
<accession>A0A2S9XKT6</accession>
<comment type="caution">
    <text evidence="14">The sequence shown here is derived from an EMBL/GenBank/DDBJ whole genome shotgun (WGS) entry which is preliminary data.</text>
</comment>
<feature type="modified residue" description="N6-(pyridoxal phosphate)lysine" evidence="12">
    <location>
        <position position="210"/>
    </location>
</feature>
<dbReference type="FunFam" id="3.40.640.10:FF:000010">
    <property type="entry name" value="Phosphoserine aminotransferase"/>
    <property type="match status" value="1"/>
</dbReference>
<comment type="catalytic activity">
    <reaction evidence="11 12">
        <text>O-phospho-L-serine + 2-oxoglutarate = 3-phosphooxypyruvate + L-glutamate</text>
        <dbReference type="Rhea" id="RHEA:14329"/>
        <dbReference type="ChEBI" id="CHEBI:16810"/>
        <dbReference type="ChEBI" id="CHEBI:18110"/>
        <dbReference type="ChEBI" id="CHEBI:29985"/>
        <dbReference type="ChEBI" id="CHEBI:57524"/>
        <dbReference type="EC" id="2.6.1.52"/>
    </reaction>
</comment>
<dbReference type="RefSeq" id="WP_106094675.1">
    <property type="nucleotide sequence ID" value="NZ_PVNL01000147.1"/>
</dbReference>
<comment type="subcellular location">
    <subcellularLocation>
        <location evidence="12">Cytoplasm</location>
    </subcellularLocation>
</comment>
<keyword evidence="4 12" id="KW-0032">Aminotransferase</keyword>
<dbReference type="Gene3D" id="3.40.640.10">
    <property type="entry name" value="Type I PLP-dependent aspartate aminotransferase-like (Major domain)"/>
    <property type="match status" value="1"/>
</dbReference>
<comment type="subunit">
    <text evidence="12">Homodimer.</text>
</comment>
<dbReference type="InterPro" id="IPR015421">
    <property type="entry name" value="PyrdxlP-dep_Trfase_major"/>
</dbReference>
<dbReference type="UniPathway" id="UPA00135">
    <property type="reaction ID" value="UER00197"/>
</dbReference>
<dbReference type="GO" id="GO:0030170">
    <property type="term" value="F:pyridoxal phosphate binding"/>
    <property type="evidence" value="ECO:0007669"/>
    <property type="project" value="UniProtKB-UniRule"/>
</dbReference>
<evidence type="ECO:0000256" key="9">
    <source>
        <dbReference type="ARBA" id="ARBA00023299"/>
    </source>
</evidence>
<evidence type="ECO:0000256" key="10">
    <source>
        <dbReference type="ARBA" id="ARBA00047630"/>
    </source>
</evidence>
<dbReference type="Gene3D" id="3.90.1150.10">
    <property type="entry name" value="Aspartate Aminotransferase, domain 1"/>
    <property type="match status" value="1"/>
</dbReference>
<evidence type="ECO:0000313" key="15">
    <source>
        <dbReference type="Proteomes" id="UP000238823"/>
    </source>
</evidence>
<dbReference type="SUPFAM" id="SSF53383">
    <property type="entry name" value="PLP-dependent transferases"/>
    <property type="match status" value="1"/>
</dbReference>
<evidence type="ECO:0000256" key="6">
    <source>
        <dbReference type="ARBA" id="ARBA00022679"/>
    </source>
</evidence>
<dbReference type="InterPro" id="IPR015424">
    <property type="entry name" value="PyrdxlP-dep_Trfase"/>
</dbReference>
<evidence type="ECO:0000256" key="4">
    <source>
        <dbReference type="ARBA" id="ARBA00022576"/>
    </source>
</evidence>
<dbReference type="InterPro" id="IPR000192">
    <property type="entry name" value="Aminotrans_V_dom"/>
</dbReference>
<comment type="similarity">
    <text evidence="3 12">Belongs to the class-V pyridoxal-phosphate-dependent aminotransferase family. SerC subfamily.</text>
</comment>
<comment type="caution">
    <text evidence="12">Lacks conserved residue(s) required for the propagation of feature annotation.</text>
</comment>
<dbReference type="PANTHER" id="PTHR43247">
    <property type="entry name" value="PHOSPHOSERINE AMINOTRANSFERASE"/>
    <property type="match status" value="1"/>
</dbReference>
<dbReference type="OrthoDB" id="9809412at2"/>
<dbReference type="GO" id="GO:0008615">
    <property type="term" value="P:pyridoxine biosynthetic process"/>
    <property type="evidence" value="ECO:0007669"/>
    <property type="project" value="UniProtKB-UniRule"/>
</dbReference>
<comment type="pathway">
    <text evidence="1 12">Cofactor biosynthesis; pyridoxine 5'-phosphate biosynthesis; pyridoxine 5'-phosphate from D-erythrose 4-phosphate: step 3/5.</text>
</comment>
<dbReference type="InterPro" id="IPR022278">
    <property type="entry name" value="Pser_aminoTfrase"/>
</dbReference>
<proteinExistence type="inferred from homology"/>
<dbReference type="EMBL" id="PVNL01000147">
    <property type="protein sequence ID" value="PRP93489.1"/>
    <property type="molecule type" value="Genomic_DNA"/>
</dbReference>
<keyword evidence="6 12" id="KW-0808">Transferase</keyword>
<keyword evidence="12" id="KW-0963">Cytoplasm</keyword>
<dbReference type="Pfam" id="PF00266">
    <property type="entry name" value="Aminotran_5"/>
    <property type="match status" value="1"/>
</dbReference>
<feature type="domain" description="Aminotransferase class V" evidence="13">
    <location>
        <begin position="6"/>
        <end position="369"/>
    </location>
</feature>
<dbReference type="Proteomes" id="UP000238823">
    <property type="component" value="Unassembled WGS sequence"/>
</dbReference>
<comment type="cofactor">
    <cofactor evidence="12">
        <name>pyridoxal 5'-phosphate</name>
        <dbReference type="ChEBI" id="CHEBI:597326"/>
    </cofactor>
    <text evidence="12">Binds 1 pyridoxal phosphate per subunit.</text>
</comment>
<dbReference type="FunFam" id="3.90.1150.10:FF:000006">
    <property type="entry name" value="Phosphoserine aminotransferase"/>
    <property type="match status" value="1"/>
</dbReference>
<keyword evidence="9 12" id="KW-0718">Serine biosynthesis</keyword>
<feature type="binding site" evidence="12">
    <location>
        <position position="209"/>
    </location>
    <ligand>
        <name>pyridoxal 5'-phosphate</name>
        <dbReference type="ChEBI" id="CHEBI:597326"/>
    </ligand>
</feature>
<evidence type="ECO:0000256" key="2">
    <source>
        <dbReference type="ARBA" id="ARBA00005099"/>
    </source>
</evidence>
<dbReference type="GO" id="GO:0005737">
    <property type="term" value="C:cytoplasm"/>
    <property type="evidence" value="ECO:0007669"/>
    <property type="project" value="UniProtKB-SubCell"/>
</dbReference>
<protein>
    <recommendedName>
        <fullName evidence="12">Phosphoserine aminotransferase</fullName>
        <ecNumber evidence="12">2.6.1.52</ecNumber>
    </recommendedName>
    <alternativeName>
        <fullName evidence="12">Phosphohydroxythreonine aminotransferase</fullName>
        <shortName evidence="12">PSAT</shortName>
    </alternativeName>
</protein>
<feature type="binding site" evidence="12">
    <location>
        <position position="167"/>
    </location>
    <ligand>
        <name>pyridoxal 5'-phosphate</name>
        <dbReference type="ChEBI" id="CHEBI:597326"/>
    </ligand>
</feature>
<comment type="catalytic activity">
    <reaction evidence="10 12">
        <text>4-(phosphooxy)-L-threonine + 2-oxoglutarate = (R)-3-hydroxy-2-oxo-4-phosphooxybutanoate + L-glutamate</text>
        <dbReference type="Rhea" id="RHEA:16573"/>
        <dbReference type="ChEBI" id="CHEBI:16810"/>
        <dbReference type="ChEBI" id="CHEBI:29985"/>
        <dbReference type="ChEBI" id="CHEBI:58452"/>
        <dbReference type="ChEBI" id="CHEBI:58538"/>
        <dbReference type="EC" id="2.6.1.52"/>
    </reaction>
</comment>
<dbReference type="AlphaFoldDB" id="A0A2S9XKT6"/>
<dbReference type="InterPro" id="IPR015422">
    <property type="entry name" value="PyrdxlP-dep_Trfase_small"/>
</dbReference>
<dbReference type="PANTHER" id="PTHR43247:SF1">
    <property type="entry name" value="PHOSPHOSERINE AMINOTRANSFERASE"/>
    <property type="match status" value="1"/>
</dbReference>
<name>A0A2S9XKT6_9BACT</name>
<keyword evidence="7 12" id="KW-0663">Pyridoxal phosphate</keyword>
<evidence type="ECO:0000256" key="7">
    <source>
        <dbReference type="ARBA" id="ARBA00022898"/>
    </source>
</evidence>
<keyword evidence="8 12" id="KW-0664">Pyridoxine biosynthesis</keyword>
<evidence type="ECO:0000256" key="11">
    <source>
        <dbReference type="ARBA" id="ARBA00049007"/>
    </source>
</evidence>
<evidence type="ECO:0000256" key="12">
    <source>
        <dbReference type="HAMAP-Rule" id="MF_00160"/>
    </source>
</evidence>
<evidence type="ECO:0000256" key="1">
    <source>
        <dbReference type="ARBA" id="ARBA00004915"/>
    </source>
</evidence>
<dbReference type="GO" id="GO:0006564">
    <property type="term" value="P:L-serine biosynthetic process"/>
    <property type="evidence" value="ECO:0007669"/>
    <property type="project" value="UniProtKB-UniRule"/>
</dbReference>
<organism evidence="14 15">
    <name type="scientific">Enhygromyxa salina</name>
    <dbReference type="NCBI Taxonomy" id="215803"/>
    <lineage>
        <taxon>Bacteria</taxon>
        <taxon>Pseudomonadati</taxon>
        <taxon>Myxococcota</taxon>
        <taxon>Polyangia</taxon>
        <taxon>Nannocystales</taxon>
        <taxon>Nannocystaceae</taxon>
        <taxon>Enhygromyxa</taxon>
    </lineage>
</organism>
<comment type="pathway">
    <text evidence="2 12">Amino-acid biosynthesis; L-serine biosynthesis; L-serine from 3-phospho-D-glycerate: step 2/3.</text>
</comment>
<dbReference type="NCBIfam" id="NF003764">
    <property type="entry name" value="PRK05355.1"/>
    <property type="match status" value="1"/>
</dbReference>
<gene>
    <name evidence="12 14" type="primary">serC</name>
    <name evidence="14" type="ORF">ENSA7_79170</name>
</gene>
<feature type="binding site" evidence="12">
    <location>
        <position position="53"/>
    </location>
    <ligand>
        <name>L-glutamate</name>
        <dbReference type="ChEBI" id="CHEBI:29985"/>
    </ligand>
</feature>
<evidence type="ECO:0000259" key="13">
    <source>
        <dbReference type="Pfam" id="PF00266"/>
    </source>
</evidence>
<dbReference type="EC" id="2.6.1.52" evidence="12"/>
<feature type="binding site" evidence="12">
    <location>
        <position position="186"/>
    </location>
    <ligand>
        <name>pyridoxal 5'-phosphate</name>
        <dbReference type="ChEBI" id="CHEBI:597326"/>
    </ligand>
</feature>
<feature type="binding site" evidence="12">
    <location>
        <position position="113"/>
    </location>
    <ligand>
        <name>pyridoxal 5'-phosphate</name>
        <dbReference type="ChEBI" id="CHEBI:597326"/>
    </ligand>
</feature>
<evidence type="ECO:0000256" key="5">
    <source>
        <dbReference type="ARBA" id="ARBA00022605"/>
    </source>
</evidence>
<dbReference type="HAMAP" id="MF_00160">
    <property type="entry name" value="SerC_aminotrans_5"/>
    <property type="match status" value="1"/>
</dbReference>
<comment type="function">
    <text evidence="12">Catalyzes the reversible conversion of 3-phosphohydroxypyruvate to phosphoserine and of 3-hydroxy-2-oxo-4-phosphonooxybutanoate to phosphohydroxythreonine.</text>
</comment>
<dbReference type="GO" id="GO:0004648">
    <property type="term" value="F:O-phospho-L-serine:2-oxoglutarate aminotransferase activity"/>
    <property type="evidence" value="ECO:0007669"/>
    <property type="project" value="UniProtKB-UniRule"/>
</dbReference>
<dbReference type="PIRSF" id="PIRSF000525">
    <property type="entry name" value="SerC"/>
    <property type="match status" value="1"/>
</dbReference>
<reference evidence="14 15" key="1">
    <citation type="submission" date="2018-03" db="EMBL/GenBank/DDBJ databases">
        <title>Draft Genome Sequences of the Obligatory Marine Myxobacteria Enhygromyxa salina SWB007.</title>
        <authorList>
            <person name="Poehlein A."/>
            <person name="Moghaddam J.A."/>
            <person name="Harms H."/>
            <person name="Alanjari M."/>
            <person name="Koenig G.M."/>
            <person name="Daniel R."/>
            <person name="Schaeberle T.F."/>
        </authorList>
    </citation>
    <scope>NUCLEOTIDE SEQUENCE [LARGE SCALE GENOMIC DNA]</scope>
    <source>
        <strain evidence="14 15">SWB007</strain>
    </source>
</reference>
<feature type="binding site" evidence="12">
    <location>
        <begin position="253"/>
        <end position="254"/>
    </location>
    <ligand>
        <name>pyridoxal 5'-phosphate</name>
        <dbReference type="ChEBI" id="CHEBI:597326"/>
    </ligand>
</feature>